<accession>M7ZFY9</accession>
<evidence type="ECO:0000313" key="1">
    <source>
        <dbReference type="EMBL" id="EMS62128.1"/>
    </source>
</evidence>
<dbReference type="Gene3D" id="2.110.10.10">
    <property type="entry name" value="Hemopexin-like domain"/>
    <property type="match status" value="2"/>
</dbReference>
<reference evidence="1" key="1">
    <citation type="journal article" date="2013" name="Nature">
        <title>Draft genome of the wheat A-genome progenitor Triticum urartu.</title>
        <authorList>
            <person name="Ling H.Q."/>
            <person name="Zhao S."/>
            <person name="Liu D."/>
            <person name="Wang J."/>
            <person name="Sun H."/>
            <person name="Zhang C."/>
            <person name="Fan H."/>
            <person name="Li D."/>
            <person name="Dong L."/>
            <person name="Tao Y."/>
            <person name="Gao C."/>
            <person name="Wu H."/>
            <person name="Li Y."/>
            <person name="Cui Y."/>
            <person name="Guo X."/>
            <person name="Zheng S."/>
            <person name="Wang B."/>
            <person name="Yu K."/>
            <person name="Liang Q."/>
            <person name="Yang W."/>
            <person name="Lou X."/>
            <person name="Chen J."/>
            <person name="Feng M."/>
            <person name="Jian J."/>
            <person name="Zhang X."/>
            <person name="Luo G."/>
            <person name="Jiang Y."/>
            <person name="Liu J."/>
            <person name="Wang Z."/>
            <person name="Sha Y."/>
            <person name="Zhang B."/>
            <person name="Wu H."/>
            <person name="Tang D."/>
            <person name="Shen Q."/>
            <person name="Xue P."/>
            <person name="Zou S."/>
            <person name="Wang X."/>
            <person name="Liu X."/>
            <person name="Wang F."/>
            <person name="Yang Y."/>
            <person name="An X."/>
            <person name="Dong Z."/>
            <person name="Zhang K."/>
            <person name="Zhang X."/>
            <person name="Luo M.C."/>
            <person name="Dvorak J."/>
            <person name="Tong Y."/>
            <person name="Wang J."/>
            <person name="Yang H."/>
            <person name="Li Z."/>
            <person name="Wang D."/>
            <person name="Zhang A."/>
            <person name="Wang J."/>
        </authorList>
    </citation>
    <scope>NUCLEOTIDE SEQUENCE</scope>
</reference>
<dbReference type="AlphaFoldDB" id="M7ZFY9"/>
<name>M7ZFY9_TRIUA</name>
<evidence type="ECO:0008006" key="2">
    <source>
        <dbReference type="Google" id="ProtNLM"/>
    </source>
</evidence>
<dbReference type="InterPro" id="IPR036375">
    <property type="entry name" value="Hemopexin-like_dom_sf"/>
</dbReference>
<dbReference type="SMART" id="SM00120">
    <property type="entry name" value="HX"/>
    <property type="match status" value="4"/>
</dbReference>
<dbReference type="PROSITE" id="PS51642">
    <property type="entry name" value="HEMOPEXIN_2"/>
    <property type="match status" value="1"/>
</dbReference>
<sequence length="494" mass="55586">MSIPPDAPSRGGAACLRQNMTEDGEDYAQPSDSNNTILRDIEYRSSDGCMDISNPVYRFDLTSYESVFRKGFKGRNGGCGERLEDVLYINRNFNPQSHPPRDIPIIHPIMEYIDHNNQTRPLRIQYVPEEIESIWPYRRSLGTTNDVPIEYYAEGVAHIANYIDSAFRSTYWNEVYIFIKEKYVLVNYAPVLKAEAIIFSGNLCARINFAPKTTGGYIVEGITAIRQMFPFFRGTVFEKGIDAAFESIVTGEAYLFKGSNYALINYYRKELIAITPIAVGFQCLRDSEFEGDIGAAFASHVCKEAYLFKENKDYIIDGPKDIVRGNWPSLDGVLPCRNIGLDVIGFPHGNPLPDASPHGNPVPDASPHGHLVPAEHVPDESVIRSIHGCVYPCASRLVGVWLHCFRNSEFERDIRATFASHAPKQAYLFKDNRYILFHFTLGENGDYIINGPEEVIPGNWPSRNGVLPCMNRGIDVTKFPHGNPVPAEIVRDEL</sequence>
<dbReference type="STRING" id="4572.M7ZFY9"/>
<dbReference type="SUPFAM" id="SSF50923">
    <property type="entry name" value="Hemopexin-like domain"/>
    <property type="match status" value="1"/>
</dbReference>
<dbReference type="InterPro" id="IPR018487">
    <property type="entry name" value="Hemopexin-like_repeat"/>
</dbReference>
<protein>
    <recommendedName>
        <fullName evidence="2">Albumin-2</fullName>
    </recommendedName>
</protein>
<proteinExistence type="predicted"/>
<gene>
    <name evidence="1" type="ORF">TRIUR3_01359</name>
</gene>
<dbReference type="eggNOG" id="ENOG502QVN0">
    <property type="taxonomic scope" value="Eukaryota"/>
</dbReference>
<dbReference type="EMBL" id="KD086195">
    <property type="protein sequence ID" value="EMS62128.1"/>
    <property type="molecule type" value="Genomic_DNA"/>
</dbReference>
<organism evidence="1">
    <name type="scientific">Triticum urartu</name>
    <name type="common">Red wild einkorn</name>
    <name type="synonym">Crithodium urartu</name>
    <dbReference type="NCBI Taxonomy" id="4572"/>
    <lineage>
        <taxon>Eukaryota</taxon>
        <taxon>Viridiplantae</taxon>
        <taxon>Streptophyta</taxon>
        <taxon>Embryophyta</taxon>
        <taxon>Tracheophyta</taxon>
        <taxon>Spermatophyta</taxon>
        <taxon>Magnoliopsida</taxon>
        <taxon>Liliopsida</taxon>
        <taxon>Poales</taxon>
        <taxon>Poaceae</taxon>
        <taxon>BOP clade</taxon>
        <taxon>Pooideae</taxon>
        <taxon>Triticodae</taxon>
        <taxon>Triticeae</taxon>
        <taxon>Triticinae</taxon>
        <taxon>Triticum</taxon>
    </lineage>
</organism>